<dbReference type="Gene3D" id="3.30.70.330">
    <property type="match status" value="1"/>
</dbReference>
<proteinExistence type="predicted"/>
<name>A0A9P8T048_9ASCO</name>
<feature type="domain" description="RRM" evidence="2">
    <location>
        <begin position="25"/>
        <end position="104"/>
    </location>
</feature>
<evidence type="ECO:0000313" key="3">
    <source>
        <dbReference type="EMBL" id="KAH3660515.1"/>
    </source>
</evidence>
<dbReference type="OrthoDB" id="277802at2759"/>
<dbReference type="InterPro" id="IPR012677">
    <property type="entry name" value="Nucleotide-bd_a/b_plait_sf"/>
</dbReference>
<dbReference type="InterPro" id="IPR000504">
    <property type="entry name" value="RRM_dom"/>
</dbReference>
<accession>A0A9P8T048</accession>
<dbReference type="AlphaFoldDB" id="A0A9P8T048"/>
<sequence>MSKRTGTSPERPAKRARTSKIRPGYTVYIKNINDKLPATKLKRNLYILFSSVGDVIAINCPNRGKYRGQAWVAMSSLEESKAAIADFNGFAFFGKPLAVEYSDQKSHTIEKLERQSETPGYT</sequence>
<dbReference type="GO" id="GO:0003723">
    <property type="term" value="F:RNA binding"/>
    <property type="evidence" value="ECO:0007669"/>
    <property type="project" value="UniProtKB-UniRule"/>
</dbReference>
<evidence type="ECO:0000259" key="2">
    <source>
        <dbReference type="PROSITE" id="PS50102"/>
    </source>
</evidence>
<protein>
    <recommendedName>
        <fullName evidence="2">RRM domain-containing protein</fullName>
    </recommendedName>
</protein>
<dbReference type="PROSITE" id="PS50102">
    <property type="entry name" value="RRM"/>
    <property type="match status" value="1"/>
</dbReference>
<comment type="caution">
    <text evidence="3">The sequence shown here is derived from an EMBL/GenBank/DDBJ whole genome shotgun (WGS) entry which is preliminary data.</text>
</comment>
<dbReference type="SMART" id="SM00360">
    <property type="entry name" value="RRM"/>
    <property type="match status" value="1"/>
</dbReference>
<organism evidence="3 4">
    <name type="scientific">Ogataea philodendri</name>
    <dbReference type="NCBI Taxonomy" id="1378263"/>
    <lineage>
        <taxon>Eukaryota</taxon>
        <taxon>Fungi</taxon>
        <taxon>Dikarya</taxon>
        <taxon>Ascomycota</taxon>
        <taxon>Saccharomycotina</taxon>
        <taxon>Pichiomycetes</taxon>
        <taxon>Pichiales</taxon>
        <taxon>Pichiaceae</taxon>
        <taxon>Ogataea</taxon>
    </lineage>
</organism>
<dbReference type="InterPro" id="IPR035979">
    <property type="entry name" value="RBD_domain_sf"/>
</dbReference>
<dbReference type="Pfam" id="PF00076">
    <property type="entry name" value="RRM_1"/>
    <property type="match status" value="1"/>
</dbReference>
<evidence type="ECO:0000313" key="4">
    <source>
        <dbReference type="Proteomes" id="UP000769157"/>
    </source>
</evidence>
<dbReference type="SUPFAM" id="SSF54928">
    <property type="entry name" value="RNA-binding domain, RBD"/>
    <property type="match status" value="1"/>
</dbReference>
<dbReference type="Proteomes" id="UP000769157">
    <property type="component" value="Unassembled WGS sequence"/>
</dbReference>
<reference evidence="3" key="2">
    <citation type="submission" date="2021-01" db="EMBL/GenBank/DDBJ databases">
        <authorList>
            <person name="Schikora-Tamarit M.A."/>
        </authorList>
    </citation>
    <scope>NUCLEOTIDE SEQUENCE</scope>
    <source>
        <strain evidence="3">CBS6075</strain>
    </source>
</reference>
<dbReference type="EMBL" id="JAEUBE010000504">
    <property type="protein sequence ID" value="KAH3660515.1"/>
    <property type="molecule type" value="Genomic_DNA"/>
</dbReference>
<dbReference type="RefSeq" id="XP_046058218.1">
    <property type="nucleotide sequence ID" value="XM_046208461.1"/>
</dbReference>
<dbReference type="GeneID" id="70239065"/>
<keyword evidence="1" id="KW-0694">RNA-binding</keyword>
<evidence type="ECO:0000256" key="1">
    <source>
        <dbReference type="PROSITE-ProRule" id="PRU00176"/>
    </source>
</evidence>
<keyword evidence="4" id="KW-1185">Reference proteome</keyword>
<reference evidence="3" key="1">
    <citation type="journal article" date="2021" name="Open Biol.">
        <title>Shared evolutionary footprints suggest mitochondrial oxidative damage underlies multiple complex I losses in fungi.</title>
        <authorList>
            <person name="Schikora-Tamarit M.A."/>
            <person name="Marcet-Houben M."/>
            <person name="Nosek J."/>
            <person name="Gabaldon T."/>
        </authorList>
    </citation>
    <scope>NUCLEOTIDE SEQUENCE</scope>
    <source>
        <strain evidence="3">CBS6075</strain>
    </source>
</reference>
<gene>
    <name evidence="3" type="ORF">OGAPHI_007101</name>
</gene>